<keyword evidence="2" id="KW-1185">Reference proteome</keyword>
<proteinExistence type="predicted"/>
<dbReference type="Proteomes" id="UP000596660">
    <property type="component" value="Unplaced"/>
</dbReference>
<reference evidence="1" key="2">
    <citation type="submission" date="2021-03" db="UniProtKB">
        <authorList>
            <consortium name="EnsemblPlants"/>
        </authorList>
    </citation>
    <scope>IDENTIFICATION</scope>
</reference>
<accession>A0A803MP39</accession>
<evidence type="ECO:0000313" key="1">
    <source>
        <dbReference type="EnsemblPlants" id="AUR62033040-RA:cds"/>
    </source>
</evidence>
<reference evidence="1" key="1">
    <citation type="journal article" date="2017" name="Nature">
        <title>The genome of Chenopodium quinoa.</title>
        <authorList>
            <person name="Jarvis D.E."/>
            <person name="Ho Y.S."/>
            <person name="Lightfoot D.J."/>
            <person name="Schmoeckel S.M."/>
            <person name="Li B."/>
            <person name="Borm T.J.A."/>
            <person name="Ohyanagi H."/>
            <person name="Mineta K."/>
            <person name="Michell C.T."/>
            <person name="Saber N."/>
            <person name="Kharbatia N.M."/>
            <person name="Rupper R.R."/>
            <person name="Sharp A.R."/>
            <person name="Dally N."/>
            <person name="Boughton B.A."/>
            <person name="Woo Y.H."/>
            <person name="Gao G."/>
            <person name="Schijlen E.G.W.M."/>
            <person name="Guo X."/>
            <person name="Momin A.A."/>
            <person name="Negrao S."/>
            <person name="Al-Babili S."/>
            <person name="Gehring C."/>
            <person name="Roessner U."/>
            <person name="Jung C."/>
            <person name="Murphy K."/>
            <person name="Arold S.T."/>
            <person name="Gojobori T."/>
            <person name="van der Linden C.G."/>
            <person name="van Loo E.N."/>
            <person name="Jellen E.N."/>
            <person name="Maughan P.J."/>
            <person name="Tester M."/>
        </authorList>
    </citation>
    <scope>NUCLEOTIDE SEQUENCE [LARGE SCALE GENOMIC DNA]</scope>
    <source>
        <strain evidence="1">cv. PI 614886</strain>
    </source>
</reference>
<dbReference type="AlphaFoldDB" id="A0A803MP39"/>
<dbReference type="EnsemblPlants" id="AUR62033040-RA">
    <property type="protein sequence ID" value="AUR62033040-RA:cds"/>
    <property type="gene ID" value="AUR62033040"/>
</dbReference>
<dbReference type="Gramene" id="AUR62033040-RA">
    <property type="protein sequence ID" value="AUR62033040-RA:cds"/>
    <property type="gene ID" value="AUR62033040"/>
</dbReference>
<sequence>MSMEMKGVLNDGNGSVECRWNMGGDKKDEGDKNTKFFHQRASSRRRKNTISKIKDDAGELHFGDENIGEVANNYFRQLFTSSNPPLIDHALQNFQSRVTDDMNRVLRANYTQDEVKKALSQIHPIKAWGRMVGGEAWYEMESGEWEDLTVAEMMNFGYIPISVRRPADYLCWDLEQSGEFSVKSTYQAIYEDSWARLAREFWSCSPLDFVAESDTSSVVDWWESCFLELDDRIVSYALKLFTELEEEGAKTMSIGGAARTSWPSVWTPPTRNAVKIDVVAGHMGSLARDWGLSYGMSMEECELVMLLNQSTNGTLL</sequence>
<protein>
    <submittedName>
        <fullName evidence="1">Uncharacterized protein</fullName>
    </submittedName>
</protein>
<organism evidence="1 2">
    <name type="scientific">Chenopodium quinoa</name>
    <name type="common">Quinoa</name>
    <dbReference type="NCBI Taxonomy" id="63459"/>
    <lineage>
        <taxon>Eukaryota</taxon>
        <taxon>Viridiplantae</taxon>
        <taxon>Streptophyta</taxon>
        <taxon>Embryophyta</taxon>
        <taxon>Tracheophyta</taxon>
        <taxon>Spermatophyta</taxon>
        <taxon>Magnoliopsida</taxon>
        <taxon>eudicotyledons</taxon>
        <taxon>Gunneridae</taxon>
        <taxon>Pentapetalae</taxon>
        <taxon>Caryophyllales</taxon>
        <taxon>Chenopodiaceae</taxon>
        <taxon>Chenopodioideae</taxon>
        <taxon>Atripliceae</taxon>
        <taxon>Chenopodium</taxon>
    </lineage>
</organism>
<evidence type="ECO:0000313" key="2">
    <source>
        <dbReference type="Proteomes" id="UP000596660"/>
    </source>
</evidence>
<name>A0A803MP39_CHEQI</name>